<dbReference type="STRING" id="651561.BBI00_16530"/>
<dbReference type="RefSeq" id="WP_065399981.1">
    <property type="nucleotide sequence ID" value="NZ_JAKYXH010000003.1"/>
</dbReference>
<dbReference type="EMBL" id="MAYG01000012">
    <property type="protein sequence ID" value="OCA71328.1"/>
    <property type="molecule type" value="Genomic_DNA"/>
</dbReference>
<name>A0A1B8ZI96_9FLAO</name>
<protein>
    <submittedName>
        <fullName evidence="1">Uncharacterized protein</fullName>
    </submittedName>
</protein>
<dbReference type="AlphaFoldDB" id="A0A1B8ZI96"/>
<dbReference type="Proteomes" id="UP000093432">
    <property type="component" value="Unassembled WGS sequence"/>
</dbReference>
<reference evidence="2" key="1">
    <citation type="submission" date="2016-07" db="EMBL/GenBank/DDBJ databases">
        <authorList>
            <person name="Florea S."/>
            <person name="Webb J.S."/>
            <person name="Jaromczyk J."/>
            <person name="Schardl C.L."/>
        </authorList>
    </citation>
    <scope>NUCLEOTIDE SEQUENCE [LARGE SCALE GENOMIC DNA]</scope>
    <source>
        <strain evidence="2">CC-VM-7</strain>
    </source>
</reference>
<dbReference type="OrthoDB" id="1267267at2"/>
<organism evidence="1 2">
    <name type="scientific">Chryseobacterium arthrosphaerae</name>
    <dbReference type="NCBI Taxonomy" id="651561"/>
    <lineage>
        <taxon>Bacteria</taxon>
        <taxon>Pseudomonadati</taxon>
        <taxon>Bacteroidota</taxon>
        <taxon>Flavobacteriia</taxon>
        <taxon>Flavobacteriales</taxon>
        <taxon>Weeksellaceae</taxon>
        <taxon>Chryseobacterium group</taxon>
        <taxon>Chryseobacterium</taxon>
    </lineage>
</organism>
<accession>A0A1B8ZI96</accession>
<proteinExistence type="predicted"/>
<comment type="caution">
    <text evidence="1">The sequence shown here is derived from an EMBL/GenBank/DDBJ whole genome shotgun (WGS) entry which is preliminary data.</text>
</comment>
<evidence type="ECO:0000313" key="1">
    <source>
        <dbReference type="EMBL" id="OCA71328.1"/>
    </source>
</evidence>
<sequence length="159" mass="18569">MNTHLIIPENIKEILTNIENTPLNLAELPLQEHPKLPQFERSIRVLDIDAKSKQQFISFRYEQVLKDRETGEEVNISLPAPEWVIYKETWSYLRDDKNNLIELPLVAATADMDTDKVKVPSYQYMLWLLKNNKAGFTELLASYLDEFVKNCRDSLDKLS</sequence>
<gene>
    <name evidence="1" type="ORF">BBI00_16530</name>
</gene>
<evidence type="ECO:0000313" key="2">
    <source>
        <dbReference type="Proteomes" id="UP000093432"/>
    </source>
</evidence>